<protein>
    <submittedName>
        <fullName evidence="1">Uncharacterized protein</fullName>
    </submittedName>
</protein>
<evidence type="ECO:0000313" key="2">
    <source>
        <dbReference type="Proteomes" id="UP000031166"/>
    </source>
</evidence>
<dbReference type="RefSeq" id="WP_039247768.1">
    <property type="nucleotide sequence ID" value="NZ_JWSY01000028.1"/>
</dbReference>
<organism evidence="1 2">
    <name type="scientific">Brevundimonas nasdae</name>
    <dbReference type="NCBI Taxonomy" id="172043"/>
    <lineage>
        <taxon>Bacteria</taxon>
        <taxon>Pseudomonadati</taxon>
        <taxon>Pseudomonadota</taxon>
        <taxon>Alphaproteobacteria</taxon>
        <taxon>Caulobacterales</taxon>
        <taxon>Caulobacteraceae</taxon>
        <taxon>Brevundimonas</taxon>
    </lineage>
</organism>
<proteinExistence type="predicted"/>
<name>A0A0B4CUU3_9CAUL</name>
<comment type="caution">
    <text evidence="1">The sequence shown here is derived from an EMBL/GenBank/DDBJ whole genome shotgun (WGS) entry which is preliminary data.</text>
</comment>
<sequence>MSASIHPAAASIQAAEYLPPMTYADFEAALQLVASDRQHRVMVPFLVSGLRKQAPFMNGQAMMLEILCSAACLADLPMKPRAAA</sequence>
<reference evidence="1 2" key="1">
    <citation type="submission" date="2014-12" db="EMBL/GenBank/DDBJ databases">
        <title>Genome sequencing of Brevundimonas nasdae TPW30.</title>
        <authorList>
            <person name="Tan P.W."/>
            <person name="Chan K.-G."/>
        </authorList>
    </citation>
    <scope>NUCLEOTIDE SEQUENCE [LARGE SCALE GENOMIC DNA]</scope>
    <source>
        <strain evidence="1 2">TPW30</strain>
    </source>
</reference>
<dbReference type="AlphaFoldDB" id="A0A0B4CUU3"/>
<accession>A0A0B4CUU3</accession>
<evidence type="ECO:0000313" key="1">
    <source>
        <dbReference type="EMBL" id="KIC55875.1"/>
    </source>
</evidence>
<dbReference type="EMBL" id="JWSY01000028">
    <property type="protein sequence ID" value="KIC55875.1"/>
    <property type="molecule type" value="Genomic_DNA"/>
</dbReference>
<dbReference type="Proteomes" id="UP000031166">
    <property type="component" value="Unassembled WGS sequence"/>
</dbReference>
<gene>
    <name evidence="1" type="ORF">RM53_14215</name>
</gene>